<organism evidence="2 3">
    <name type="scientific">Chryseosolibacter indicus</name>
    <dbReference type="NCBI Taxonomy" id="2782351"/>
    <lineage>
        <taxon>Bacteria</taxon>
        <taxon>Pseudomonadati</taxon>
        <taxon>Bacteroidota</taxon>
        <taxon>Cytophagia</taxon>
        <taxon>Cytophagales</taxon>
        <taxon>Chryseotaleaceae</taxon>
        <taxon>Chryseosolibacter</taxon>
    </lineage>
</organism>
<dbReference type="RefSeq" id="WP_254157540.1">
    <property type="nucleotide sequence ID" value="NZ_JAHESD010000099.1"/>
</dbReference>
<dbReference type="SUPFAM" id="SSF102735">
    <property type="entry name" value="Trigger factor ribosome-binding domain"/>
    <property type="match status" value="1"/>
</dbReference>
<dbReference type="Proteomes" id="UP000772618">
    <property type="component" value="Unassembled WGS sequence"/>
</dbReference>
<dbReference type="PANTHER" id="PTHR30560">
    <property type="entry name" value="TRIGGER FACTOR CHAPERONE AND PEPTIDYL-PROLYL CIS/TRANS ISOMERASE"/>
    <property type="match status" value="1"/>
</dbReference>
<gene>
    <name evidence="2" type="primary">tig</name>
    <name evidence="2" type="ORF">KK060_23780</name>
</gene>
<evidence type="ECO:0000313" key="3">
    <source>
        <dbReference type="Proteomes" id="UP000772618"/>
    </source>
</evidence>
<dbReference type="Gene3D" id="3.30.70.1050">
    <property type="entry name" value="Trigger factor ribosome-binding domain"/>
    <property type="match status" value="1"/>
</dbReference>
<feature type="domain" description="Trigger factor ribosome-binding bacterial" evidence="1">
    <location>
        <begin position="1"/>
        <end position="148"/>
    </location>
</feature>
<dbReference type="GO" id="GO:0003755">
    <property type="term" value="F:peptidyl-prolyl cis-trans isomerase activity"/>
    <property type="evidence" value="ECO:0007669"/>
    <property type="project" value="UniProtKB-EC"/>
</dbReference>
<dbReference type="InterPro" id="IPR037041">
    <property type="entry name" value="Trigger_fac_C_sf"/>
</dbReference>
<comment type="caution">
    <text evidence="2">The sequence shown here is derived from an EMBL/GenBank/DDBJ whole genome shotgun (WGS) entry which is preliminary data.</text>
</comment>
<name>A0ABS5VZH7_9BACT</name>
<dbReference type="SUPFAM" id="SSF109998">
    <property type="entry name" value="Triger factor/SurA peptide-binding domain-like"/>
    <property type="match status" value="1"/>
</dbReference>
<dbReference type="InterPro" id="IPR036611">
    <property type="entry name" value="Trigger_fac_ribosome-bd_sf"/>
</dbReference>
<dbReference type="EC" id="5.2.1.8" evidence="2"/>
<keyword evidence="2" id="KW-0413">Isomerase</keyword>
<dbReference type="NCBIfam" id="TIGR00115">
    <property type="entry name" value="tig"/>
    <property type="match status" value="1"/>
</dbReference>
<reference evidence="2 3" key="1">
    <citation type="submission" date="2021-05" db="EMBL/GenBank/DDBJ databases">
        <title>A Polyphasic approach of four new species of the genus Ohtaekwangia: Ohtaekwangia histidinii sp. nov., Ohtaekwangia cretensis sp. nov., Ohtaekwangia indiensis sp. nov., Ohtaekwangia reichenbachii sp. nov. from diverse environment.</title>
        <authorList>
            <person name="Octaviana S."/>
        </authorList>
    </citation>
    <scope>NUCLEOTIDE SEQUENCE [LARGE SCALE GENOMIC DNA]</scope>
    <source>
        <strain evidence="2 3">PWU20</strain>
    </source>
</reference>
<dbReference type="InterPro" id="IPR008881">
    <property type="entry name" value="Trigger_fac_ribosome-bd_bac"/>
</dbReference>
<dbReference type="InterPro" id="IPR005215">
    <property type="entry name" value="Trig_fac"/>
</dbReference>
<protein>
    <submittedName>
        <fullName evidence="2">Trigger factor</fullName>
        <ecNumber evidence="2">5.2.1.8</ecNumber>
    </submittedName>
</protein>
<keyword evidence="3" id="KW-1185">Reference proteome</keyword>
<dbReference type="Pfam" id="PF05697">
    <property type="entry name" value="Trigger_N"/>
    <property type="match status" value="1"/>
</dbReference>
<dbReference type="PANTHER" id="PTHR30560:SF3">
    <property type="entry name" value="TRIGGER FACTOR-LIKE PROTEIN TIG, CHLOROPLASTIC"/>
    <property type="match status" value="1"/>
</dbReference>
<evidence type="ECO:0000259" key="1">
    <source>
        <dbReference type="Pfam" id="PF05697"/>
    </source>
</evidence>
<dbReference type="Gene3D" id="1.10.3120.10">
    <property type="entry name" value="Trigger factor, C-terminal domain"/>
    <property type="match status" value="1"/>
</dbReference>
<evidence type="ECO:0000313" key="2">
    <source>
        <dbReference type="EMBL" id="MBT1706319.1"/>
    </source>
</evidence>
<sequence>MEITLNKTNNTEGLIKIKLTEGDYQPHVEEKVKDYAKKANIKGFRQGKVPSGVIRKMFGKSILVDEINHLLSHKLSDYIKENNLKIIGDPLPNQEQANSIDWDTQKDFEFEYQIGMVEDFNYEISKNVKVQGYKISVDNKVLEDTLSDLKKRFGKVSYPESVEFGDNIFGDLRSKEGDFKKEHAFIASEKIAPGEQSKFIGKKKEDEVEFEVNSLFADPKELDMLLGDSIPDAKGTYVLKINTISRTEPAALDQELFDRVFGKDAVTTEEAFINKVKETIGENYERETNHFLEHHIEDAFLNHTHINIPDSFLKNWLKVSSNGQVTDDVLNKEYNDYVRGLKWDLIKNKIADDNSIKVEAEEVRNKAKDLIIAQFGGQAFAEQLKDRMDAIADNYLQSENGQNFMKLFNQLKNEKVLTHIKNNITIEEKQVTVDEFRKIVEEHTH</sequence>
<proteinExistence type="predicted"/>
<dbReference type="EMBL" id="JAHESD010000099">
    <property type="protein sequence ID" value="MBT1706319.1"/>
    <property type="molecule type" value="Genomic_DNA"/>
</dbReference>
<dbReference type="PIRSF" id="PIRSF003095">
    <property type="entry name" value="Trigger_factor"/>
    <property type="match status" value="1"/>
</dbReference>
<accession>A0ABS5VZH7</accession>
<dbReference type="InterPro" id="IPR027304">
    <property type="entry name" value="Trigger_fact/SurA_dom_sf"/>
</dbReference>